<keyword evidence="11" id="KW-1185">Reference proteome</keyword>
<evidence type="ECO:0000313" key="11">
    <source>
        <dbReference type="Proteomes" id="UP000001449"/>
    </source>
</evidence>
<dbReference type="STRING" id="35128.B8BSZ1"/>
<dbReference type="GO" id="GO:0005783">
    <property type="term" value="C:endoplasmic reticulum"/>
    <property type="evidence" value="ECO:0007669"/>
    <property type="project" value="UniProtKB-SubCell"/>
</dbReference>
<dbReference type="GeneID" id="7445025"/>
<proteinExistence type="inferred from homology"/>
<keyword evidence="5" id="KW-0328">Glycosyltransferase</keyword>
<keyword evidence="6" id="KW-0808">Transferase</keyword>
<dbReference type="OMA" id="ETRTHRC"/>
<evidence type="ECO:0000256" key="4">
    <source>
        <dbReference type="ARBA" id="ARBA00017468"/>
    </source>
</evidence>
<reference evidence="10 11" key="2">
    <citation type="journal article" date="2008" name="Nature">
        <title>The Phaeodactylum genome reveals the evolutionary history of diatom genomes.</title>
        <authorList>
            <person name="Bowler C."/>
            <person name="Allen A.E."/>
            <person name="Badger J.H."/>
            <person name="Grimwood J."/>
            <person name="Jabbari K."/>
            <person name="Kuo A."/>
            <person name="Maheswari U."/>
            <person name="Martens C."/>
            <person name="Maumus F."/>
            <person name="Otillar R.P."/>
            <person name="Rayko E."/>
            <person name="Salamov A."/>
            <person name="Vandepoele K."/>
            <person name="Beszteri B."/>
            <person name="Gruber A."/>
            <person name="Heijde M."/>
            <person name="Katinka M."/>
            <person name="Mock T."/>
            <person name="Valentin K."/>
            <person name="Verret F."/>
            <person name="Berges J.A."/>
            <person name="Brownlee C."/>
            <person name="Cadoret J.P."/>
            <person name="Chiovitti A."/>
            <person name="Choi C.J."/>
            <person name="Coesel S."/>
            <person name="De Martino A."/>
            <person name="Detter J.C."/>
            <person name="Durkin C."/>
            <person name="Falciatore A."/>
            <person name="Fournet J."/>
            <person name="Haruta M."/>
            <person name="Huysman M.J."/>
            <person name="Jenkins B.D."/>
            <person name="Jiroutova K."/>
            <person name="Jorgensen R.E."/>
            <person name="Joubert Y."/>
            <person name="Kaplan A."/>
            <person name="Kroger N."/>
            <person name="Kroth P.G."/>
            <person name="La Roche J."/>
            <person name="Lindquist E."/>
            <person name="Lommer M."/>
            <person name="Martin-Jezequel V."/>
            <person name="Lopez P.J."/>
            <person name="Lucas S."/>
            <person name="Mangogna M."/>
            <person name="McGinnis K."/>
            <person name="Medlin L.K."/>
            <person name="Montsant A."/>
            <person name="Oudot-Le Secq M.P."/>
            <person name="Napoli C."/>
            <person name="Obornik M."/>
            <person name="Parker M.S."/>
            <person name="Petit J.L."/>
            <person name="Porcel B.M."/>
            <person name="Poulsen N."/>
            <person name="Robison M."/>
            <person name="Rychlewski L."/>
            <person name="Rynearson T.A."/>
            <person name="Schmutz J."/>
            <person name="Shapiro H."/>
            <person name="Siaut M."/>
            <person name="Stanley M."/>
            <person name="Sussman M.R."/>
            <person name="Taylor A.R."/>
            <person name="Vardi A."/>
            <person name="von Dassow P."/>
            <person name="Vyverman W."/>
            <person name="Willis A."/>
            <person name="Wyrwicz L.S."/>
            <person name="Rokhsar D.S."/>
            <person name="Weissenbach J."/>
            <person name="Armbrust E.V."/>
            <person name="Green B.R."/>
            <person name="Van de Peer Y."/>
            <person name="Grigoriev I.V."/>
        </authorList>
    </citation>
    <scope>NUCLEOTIDE SEQUENCE [LARGE SCALE GENOMIC DNA]</scope>
    <source>
        <strain evidence="10 11">CCMP1335</strain>
    </source>
</reference>
<evidence type="ECO:0000256" key="8">
    <source>
        <dbReference type="SAM" id="MobiDB-lite"/>
    </source>
</evidence>
<reference evidence="10 11" key="1">
    <citation type="journal article" date="2004" name="Science">
        <title>The genome of the diatom Thalassiosira pseudonana: ecology, evolution, and metabolism.</title>
        <authorList>
            <person name="Armbrust E.V."/>
            <person name="Berges J.A."/>
            <person name="Bowler C."/>
            <person name="Green B.R."/>
            <person name="Martinez D."/>
            <person name="Putnam N.H."/>
            <person name="Zhou S."/>
            <person name="Allen A.E."/>
            <person name="Apt K.E."/>
            <person name="Bechner M."/>
            <person name="Brzezinski M.A."/>
            <person name="Chaal B.K."/>
            <person name="Chiovitti A."/>
            <person name="Davis A.K."/>
            <person name="Demarest M.S."/>
            <person name="Detter J.C."/>
            <person name="Glavina T."/>
            <person name="Goodstein D."/>
            <person name="Hadi M.Z."/>
            <person name="Hellsten U."/>
            <person name="Hildebrand M."/>
            <person name="Jenkins B.D."/>
            <person name="Jurka J."/>
            <person name="Kapitonov V.V."/>
            <person name="Kroger N."/>
            <person name="Lau W.W."/>
            <person name="Lane T.W."/>
            <person name="Larimer F.W."/>
            <person name="Lippmeier J.C."/>
            <person name="Lucas S."/>
            <person name="Medina M."/>
            <person name="Montsant A."/>
            <person name="Obornik M."/>
            <person name="Parker M.S."/>
            <person name="Palenik B."/>
            <person name="Pazour G.J."/>
            <person name="Richardson P.M."/>
            <person name="Rynearson T.A."/>
            <person name="Saito M.A."/>
            <person name="Schwartz D.C."/>
            <person name="Thamatrakoln K."/>
            <person name="Valentin K."/>
            <person name="Vardi A."/>
            <person name="Wilkerson F.P."/>
            <person name="Rokhsar D.S."/>
        </authorList>
    </citation>
    <scope>NUCLEOTIDE SEQUENCE [LARGE SCALE GENOMIC DNA]</scope>
    <source>
        <strain evidence="10 11">CCMP1335</strain>
    </source>
</reference>
<dbReference type="InterPro" id="IPR039042">
    <property type="entry name" value="Alg13-like"/>
</dbReference>
<dbReference type="HOGENOM" id="CLU_985120_0_0_1"/>
<dbReference type="PANTHER" id="PTHR12867:SF6">
    <property type="entry name" value="N-ACETYLGLUCOSAMINYLDIPHOSPHODOLICHOL N-ACETYLGLUCOSAMINYLTRANSFERASE"/>
    <property type="match status" value="1"/>
</dbReference>
<organism evidence="10 11">
    <name type="scientific">Thalassiosira pseudonana</name>
    <name type="common">Marine diatom</name>
    <name type="synonym">Cyclotella nana</name>
    <dbReference type="NCBI Taxonomy" id="35128"/>
    <lineage>
        <taxon>Eukaryota</taxon>
        <taxon>Sar</taxon>
        <taxon>Stramenopiles</taxon>
        <taxon>Ochrophyta</taxon>
        <taxon>Bacillariophyta</taxon>
        <taxon>Coscinodiscophyceae</taxon>
        <taxon>Thalassiosirophycidae</taxon>
        <taxon>Thalassiosirales</taxon>
        <taxon>Thalassiosiraceae</taxon>
        <taxon>Thalassiosira</taxon>
    </lineage>
</organism>
<evidence type="ECO:0000256" key="3">
    <source>
        <dbReference type="ARBA" id="ARBA00012614"/>
    </source>
</evidence>
<dbReference type="PANTHER" id="PTHR12867">
    <property type="entry name" value="GLYCOSYL TRANSFERASE-RELATED"/>
    <property type="match status" value="1"/>
</dbReference>
<dbReference type="AlphaFoldDB" id="B8BSZ1"/>
<dbReference type="Gene3D" id="3.40.50.2000">
    <property type="entry name" value="Glycogen Phosphorylase B"/>
    <property type="match status" value="1"/>
</dbReference>
<feature type="domain" description="Glycosyl transferase family 28 C-terminal" evidence="9">
    <location>
        <begin position="96"/>
        <end position="184"/>
    </location>
</feature>
<accession>B8BSZ1</accession>
<dbReference type="SUPFAM" id="SSF53756">
    <property type="entry name" value="UDP-Glycosyltransferase/glycogen phosphorylase"/>
    <property type="match status" value="1"/>
</dbReference>
<comment type="subcellular location">
    <subcellularLocation>
        <location evidence="1">Endoplasmic reticulum</location>
    </subcellularLocation>
</comment>
<dbReference type="Pfam" id="PF04101">
    <property type="entry name" value="Glyco_tran_28_C"/>
    <property type="match status" value="1"/>
</dbReference>
<protein>
    <recommendedName>
        <fullName evidence="4">UDP-N-acetylglucosamine transferase subunit ALG13</fullName>
        <ecNumber evidence="3">2.4.1.141</ecNumber>
    </recommendedName>
</protein>
<name>B8BSZ1_THAPS</name>
<dbReference type="RefSeq" id="XP_002286572.1">
    <property type="nucleotide sequence ID" value="XM_002286536.1"/>
</dbReference>
<comment type="similarity">
    <text evidence="2">Belongs to the glycosyltransferase 28 family.</text>
</comment>
<dbReference type="EC" id="2.4.1.141" evidence="3"/>
<dbReference type="InParanoid" id="B8BSZ1"/>
<sequence length="283" mass="30667">MRVFVTVGTTSFDDLVASVCSLSFLTRMATHALSSSCPSPSPSSSSDDAPSSSTSGVCTESDDDASLELVIQYGSGQSPISFLPSAVLSSRLDATTELNEDSPTSISILTQQSSDSQQKEQRCCTTQIKWYRFKPSLSHDIERADLILCHAGAGTLLEALSIASKSKAVPYDQTYSEHIIINAVINSKLMDNHQSELAEELEQRRHILVTRNVEEWITREGADTFWKNVADFHAEPFVGVRGVSACGDGVSSFQRIVDRVVGIATYSEDEATVVDSSGAKKTR</sequence>
<keyword evidence="7" id="KW-0256">Endoplasmic reticulum</keyword>
<evidence type="ECO:0000256" key="1">
    <source>
        <dbReference type="ARBA" id="ARBA00004240"/>
    </source>
</evidence>
<evidence type="ECO:0000256" key="5">
    <source>
        <dbReference type="ARBA" id="ARBA00022676"/>
    </source>
</evidence>
<dbReference type="EMBL" id="CM000638">
    <property type="protein sequence ID" value="EED96213.1"/>
    <property type="molecule type" value="Genomic_DNA"/>
</dbReference>
<dbReference type="eggNOG" id="KOG3349">
    <property type="taxonomic scope" value="Eukaryota"/>
</dbReference>
<dbReference type="GO" id="GO:0006488">
    <property type="term" value="P:dolichol-linked oligosaccharide biosynthetic process"/>
    <property type="evidence" value="ECO:0007669"/>
    <property type="project" value="InterPro"/>
</dbReference>
<evidence type="ECO:0000313" key="10">
    <source>
        <dbReference type="EMBL" id="EED96213.1"/>
    </source>
</evidence>
<evidence type="ECO:0000256" key="2">
    <source>
        <dbReference type="ARBA" id="ARBA00006962"/>
    </source>
</evidence>
<dbReference type="InterPro" id="IPR007235">
    <property type="entry name" value="Glyco_trans_28_C"/>
</dbReference>
<evidence type="ECO:0000256" key="7">
    <source>
        <dbReference type="ARBA" id="ARBA00022824"/>
    </source>
</evidence>
<dbReference type="Proteomes" id="UP000001449">
    <property type="component" value="Chromosome 1"/>
</dbReference>
<evidence type="ECO:0000256" key="6">
    <source>
        <dbReference type="ARBA" id="ARBA00022679"/>
    </source>
</evidence>
<dbReference type="KEGG" id="tps:THAPSDRAFT_972"/>
<feature type="compositionally biased region" description="Low complexity" evidence="8">
    <location>
        <begin position="35"/>
        <end position="55"/>
    </location>
</feature>
<evidence type="ECO:0000259" key="9">
    <source>
        <dbReference type="Pfam" id="PF04101"/>
    </source>
</evidence>
<gene>
    <name evidence="10" type="ORF">THAPSDRAFT_972</name>
</gene>
<feature type="region of interest" description="Disordered" evidence="8">
    <location>
        <begin position="35"/>
        <end position="60"/>
    </location>
</feature>
<dbReference type="GO" id="GO:0004577">
    <property type="term" value="F:N-acetylglucosaminyldiphosphodolichol N-acetylglucosaminyltransferase activity"/>
    <property type="evidence" value="ECO:0007669"/>
    <property type="project" value="UniProtKB-EC"/>
</dbReference>
<dbReference type="PaxDb" id="35128-Thaps972"/>